<dbReference type="EMBL" id="JXTB01000219">
    <property type="protein sequence ID" value="PON52431.1"/>
    <property type="molecule type" value="Genomic_DNA"/>
</dbReference>
<sequence>MKLASSESSTTLTSVLQAKAGGMVYGACKFLTKSKWCQDNDETILHALVCCTVSEQFIWEILNKLGRCQTEERSLS</sequence>
<evidence type="ECO:0000313" key="1">
    <source>
        <dbReference type="EMBL" id="PON52431.1"/>
    </source>
</evidence>
<name>A0A2P5BUH0_PARAD</name>
<evidence type="ECO:0000313" key="2">
    <source>
        <dbReference type="Proteomes" id="UP000237105"/>
    </source>
</evidence>
<protein>
    <submittedName>
        <fullName evidence="1">Uncharacterized protein</fullName>
    </submittedName>
</protein>
<accession>A0A2P5BUH0</accession>
<comment type="caution">
    <text evidence="1">The sequence shown here is derived from an EMBL/GenBank/DDBJ whole genome shotgun (WGS) entry which is preliminary data.</text>
</comment>
<keyword evidence="2" id="KW-1185">Reference proteome</keyword>
<organism evidence="1 2">
    <name type="scientific">Parasponia andersonii</name>
    <name type="common">Sponia andersonii</name>
    <dbReference type="NCBI Taxonomy" id="3476"/>
    <lineage>
        <taxon>Eukaryota</taxon>
        <taxon>Viridiplantae</taxon>
        <taxon>Streptophyta</taxon>
        <taxon>Embryophyta</taxon>
        <taxon>Tracheophyta</taxon>
        <taxon>Spermatophyta</taxon>
        <taxon>Magnoliopsida</taxon>
        <taxon>eudicotyledons</taxon>
        <taxon>Gunneridae</taxon>
        <taxon>Pentapetalae</taxon>
        <taxon>rosids</taxon>
        <taxon>fabids</taxon>
        <taxon>Rosales</taxon>
        <taxon>Cannabaceae</taxon>
        <taxon>Parasponia</taxon>
    </lineage>
</organism>
<proteinExistence type="predicted"/>
<dbReference type="AlphaFoldDB" id="A0A2P5BUH0"/>
<gene>
    <name evidence="1" type="ORF">PanWU01x14_209550</name>
</gene>
<dbReference type="Proteomes" id="UP000237105">
    <property type="component" value="Unassembled WGS sequence"/>
</dbReference>
<reference evidence="2" key="1">
    <citation type="submission" date="2016-06" db="EMBL/GenBank/DDBJ databases">
        <title>Parallel loss of symbiosis genes in relatives of nitrogen-fixing non-legume Parasponia.</title>
        <authorList>
            <person name="Van Velzen R."/>
            <person name="Holmer R."/>
            <person name="Bu F."/>
            <person name="Rutten L."/>
            <person name="Van Zeijl A."/>
            <person name="Liu W."/>
            <person name="Santuari L."/>
            <person name="Cao Q."/>
            <person name="Sharma T."/>
            <person name="Shen D."/>
            <person name="Roswanjaya Y."/>
            <person name="Wardhani T."/>
            <person name="Kalhor M.S."/>
            <person name="Jansen J."/>
            <person name="Van den Hoogen J."/>
            <person name="Gungor B."/>
            <person name="Hartog M."/>
            <person name="Hontelez J."/>
            <person name="Verver J."/>
            <person name="Yang W.-C."/>
            <person name="Schijlen E."/>
            <person name="Repin R."/>
            <person name="Schilthuizen M."/>
            <person name="Schranz E."/>
            <person name="Heidstra R."/>
            <person name="Miyata K."/>
            <person name="Fedorova E."/>
            <person name="Kohlen W."/>
            <person name="Bisseling T."/>
            <person name="Smit S."/>
            <person name="Geurts R."/>
        </authorList>
    </citation>
    <scope>NUCLEOTIDE SEQUENCE [LARGE SCALE GENOMIC DNA]</scope>
    <source>
        <strain evidence="2">cv. WU1-14</strain>
    </source>
</reference>